<keyword evidence="4" id="KW-1185">Reference proteome</keyword>
<evidence type="ECO:0000259" key="2">
    <source>
        <dbReference type="Pfam" id="PF17802"/>
    </source>
</evidence>
<evidence type="ECO:0000313" key="3">
    <source>
        <dbReference type="EMBL" id="RRC94520.1"/>
    </source>
</evidence>
<evidence type="ECO:0000256" key="1">
    <source>
        <dbReference type="SAM" id="Phobius"/>
    </source>
</evidence>
<dbReference type="Pfam" id="PF17802">
    <property type="entry name" value="SpaA"/>
    <property type="match status" value="1"/>
</dbReference>
<organism evidence="3 4">
    <name type="scientific">Schaalia canis</name>
    <dbReference type="NCBI Taxonomy" id="100469"/>
    <lineage>
        <taxon>Bacteria</taxon>
        <taxon>Bacillati</taxon>
        <taxon>Actinomycetota</taxon>
        <taxon>Actinomycetes</taxon>
        <taxon>Actinomycetales</taxon>
        <taxon>Actinomycetaceae</taxon>
        <taxon>Schaalia</taxon>
    </lineage>
</organism>
<dbReference type="OrthoDB" id="134475at2"/>
<dbReference type="EMBL" id="RQZF01000014">
    <property type="protein sequence ID" value="RRC94520.1"/>
    <property type="molecule type" value="Genomic_DNA"/>
</dbReference>
<dbReference type="RefSeq" id="WP_124872277.1">
    <property type="nucleotide sequence ID" value="NZ_RQZF01000014.1"/>
</dbReference>
<name>A0A3P1SCA0_9ACTO</name>
<comment type="caution">
    <text evidence="3">The sequence shown here is derived from an EMBL/GenBank/DDBJ whole genome shotgun (WGS) entry which is preliminary data.</text>
</comment>
<accession>A0A3P1SCA0</accession>
<keyword evidence="1" id="KW-0472">Membrane</keyword>
<keyword evidence="1" id="KW-0812">Transmembrane</keyword>
<dbReference type="Gene3D" id="2.60.40.10">
    <property type="entry name" value="Immunoglobulins"/>
    <property type="match status" value="1"/>
</dbReference>
<proteinExistence type="predicted"/>
<keyword evidence="1" id="KW-1133">Transmembrane helix</keyword>
<evidence type="ECO:0000313" key="4">
    <source>
        <dbReference type="Proteomes" id="UP000280444"/>
    </source>
</evidence>
<feature type="transmembrane region" description="Helical" evidence="1">
    <location>
        <begin position="1564"/>
        <end position="1583"/>
    </location>
</feature>
<feature type="domain" description="SpaA-like prealbumin fold" evidence="2">
    <location>
        <begin position="1430"/>
        <end position="1534"/>
    </location>
</feature>
<sequence length="1590" mass="171670">MSVFRLRKFVVTLVVMVLALAGFIISVRAAAAVSEGDLDLRLHYAESPNAGTLTEYTAIIGNIGTEALTDLPVTFTFGQGTWHASLLDEDQPCELYRLVAGGEPEFVKKENCFSGGGAILTDNEIWEGNSSPSMTGALNSLPPQHHYRIRLQAHLPYKKSETMHSLSVGPGSGLESATKQSFRQFIANSSTPPTSRVDVVVTPPSPPTALRVGAPDDENGASADYAEYTISWENKGRQDLWQFRPQVQSQLAFDDSDGGSRIPGRDRLEAFGQEYLTEVQCDEQNSSSGLCENLQVSPNNFRSYYSAINHQISGSGPYQVQSTILPVLAKGEKLVLKFRVKLFASCIGPEGRSYALTVKNGASTYSNSPQPRIVGVGAEEDVVEKVASFAAKPCPETTLNLSMRDLTANTSSASPGQAVTRVEFVAENTGTQPIPLASLESGLDPRFSLMLNESGYNAPNQRHLLTRENPGAITAEQEVNCIDDEDNTVCPPLEWPLRLSGALEGLRDPISVHNFRKRQVSVPPGKKIKLQATTTYTFSECLKVPNREESQPVDLLFRPKVEVRAPFANNGTVVYLQSENSSTGFRRIFDRRQDVLLTPGTTVRGAWACGEKKPKIEITVTADNDLPLYAGGLHSGFASDPEGYVTGGYKRFHVTVKNVGNKELKFNTGNDYDSAFYWNIPYSSSSEWDYRRIGSDGTVKTGSSTGAVTQIPLFIDEGVVTIPAYDPTDPDASTLRFDYEIGSRSSQESSQCPSSKGSVFLKAHTEATNPYDLPTFPGLDITYNGQIRAEDGYSVPYVCHDTSVLMTAPANDSAPGASHSTTTTIQSHNGQSDAISYEIRYPKGSIVFPKEALGRDLFAATLPPEVQGVARCFFKKGSCQDKITGLLTLERDYYSLKGVLSGLAGDNKADIVVSAKMGVISPVQSEGFRAFSIITSKGDIKGNPNQSNLEFGIRNQHYEFSDVRWNILGKLLDFGWKNTVEIPVTAAVDVGPLVFNGRLVCENSGHAVPALPAMTVPAGQNPRMTTVTKVGRQWWKDECTLIATSPSPPEGMMWKEDIPTLPGHAFYYGGERSQRSVYEATEQTEHTYAFNWKLVPAPQTISALKGHRKIDPCGPSNAYWVIPPSTAEVTWTKNQDGSIDAVANPGYAFATSVPNQYRTAQHFDAPVDSNRACPSIQLKAKGDRLKGSTHQFTIAWNQTNPATPASTASASSNIPAGQTTIGILTSPVRTMNEAEGTVTLTTSPADALSAYQPILECRYKEGSSPEITFVATDKGMANNRKTWTLKVPDTDAVVTCEATIVGGLTNVTLRSFDGGYPDTALGVGTSAPMSGNEEWKIFPESATPGSFDVATGKVAAFDQKSGKYVFSGMRPGIYYIGRTVTPQGFDPDRLHVEEVSGVSKVVAEGKDYIKVTVSASNLAEVTTYAIRQLGSLTFDKISAVDGSLLEGSAWMLTSTEGGNGDGDWAQGVPLTDCVANEAAACTGLDKQPEAGKFHIDALKWGNYELRETQAPVGFRLPENGANGKDFTVQADALTHSFTGGDAITNDHSGVPNIPHTGGLGRDHLLISGMLVLLIAGVATVLLLRTAQQRP</sequence>
<gene>
    <name evidence="3" type="ORF">EII11_09885</name>
</gene>
<reference evidence="3 4" key="1">
    <citation type="submission" date="2018-11" db="EMBL/GenBank/DDBJ databases">
        <title>Genomes From Bacteria Associated with the Canine Oral Cavity: a Test Case for Automated Genome-Based Taxonomic Assignment.</title>
        <authorList>
            <person name="Coil D.A."/>
            <person name="Jospin G."/>
            <person name="Darling A.E."/>
            <person name="Wallis C."/>
            <person name="Davis I.J."/>
            <person name="Harris S."/>
            <person name="Eisen J.A."/>
            <person name="Holcombe L.J."/>
            <person name="O'Flynn C."/>
        </authorList>
    </citation>
    <scope>NUCLEOTIDE SEQUENCE [LARGE SCALE GENOMIC DNA]</scope>
    <source>
        <strain evidence="3 4">OH770</strain>
    </source>
</reference>
<dbReference type="GO" id="GO:0005975">
    <property type="term" value="P:carbohydrate metabolic process"/>
    <property type="evidence" value="ECO:0007669"/>
    <property type="project" value="UniProtKB-ARBA"/>
</dbReference>
<protein>
    <recommendedName>
        <fullName evidence="2">SpaA-like prealbumin fold domain-containing protein</fullName>
    </recommendedName>
</protein>
<dbReference type="Proteomes" id="UP000280444">
    <property type="component" value="Unassembled WGS sequence"/>
</dbReference>
<dbReference type="InterPro" id="IPR041033">
    <property type="entry name" value="SpaA_PFL_dom_1"/>
</dbReference>
<dbReference type="InterPro" id="IPR013783">
    <property type="entry name" value="Ig-like_fold"/>
</dbReference>